<feature type="compositionally biased region" description="Polar residues" evidence="1">
    <location>
        <begin position="172"/>
        <end position="189"/>
    </location>
</feature>
<evidence type="ECO:0000256" key="2">
    <source>
        <dbReference type="SAM" id="Phobius"/>
    </source>
</evidence>
<evidence type="ECO:0000256" key="3">
    <source>
        <dbReference type="SAM" id="SignalP"/>
    </source>
</evidence>
<dbReference type="AlphaFoldDB" id="A0A0C9UUC1"/>
<feature type="compositionally biased region" description="Pro residues" evidence="1">
    <location>
        <begin position="219"/>
        <end position="233"/>
    </location>
</feature>
<evidence type="ECO:0000313" key="4">
    <source>
        <dbReference type="EMBL" id="KIJ28901.1"/>
    </source>
</evidence>
<gene>
    <name evidence="4" type="ORF">M422DRAFT_269781</name>
</gene>
<sequence length="280" mass="30920">MCNIRSFLLLPLWALFTLARLDCGQGGQYERRIECISQGYPTHSNKPNDIPQYTPSFTNQIFRRDSNGSSPKFGTGIGIGIVIGVLGLLVVEGFVWIGYRSRRKKQRVTITTRERDLQQRPLPTPSEPLDFRHLEHYAMSTHSAPSPTTSTASLLRIAHRHPDGTWYFSEPGASTAQSHSPRQSFLSSSHTDESGVAPSRMYSESGRMYIQPLSRPQSGIPPVPPLPPMPQAPPTAQIPQDSRSPKGGKPPPTAFNDKYTKSPAEDDGLSTRTGPPPYRG</sequence>
<feature type="transmembrane region" description="Helical" evidence="2">
    <location>
        <begin position="73"/>
        <end position="97"/>
    </location>
</feature>
<name>A0A0C9UUC1_SPHS4</name>
<feature type="signal peptide" evidence="3">
    <location>
        <begin position="1"/>
        <end position="19"/>
    </location>
</feature>
<keyword evidence="2" id="KW-0812">Transmembrane</keyword>
<keyword evidence="2" id="KW-0472">Membrane</keyword>
<protein>
    <submittedName>
        <fullName evidence="4">Uncharacterized protein</fullName>
    </submittedName>
</protein>
<organism evidence="4 5">
    <name type="scientific">Sphaerobolus stellatus (strain SS14)</name>
    <dbReference type="NCBI Taxonomy" id="990650"/>
    <lineage>
        <taxon>Eukaryota</taxon>
        <taxon>Fungi</taxon>
        <taxon>Dikarya</taxon>
        <taxon>Basidiomycota</taxon>
        <taxon>Agaricomycotina</taxon>
        <taxon>Agaricomycetes</taxon>
        <taxon>Phallomycetidae</taxon>
        <taxon>Geastrales</taxon>
        <taxon>Sphaerobolaceae</taxon>
        <taxon>Sphaerobolus</taxon>
    </lineage>
</organism>
<keyword evidence="3" id="KW-0732">Signal</keyword>
<evidence type="ECO:0000313" key="5">
    <source>
        <dbReference type="Proteomes" id="UP000054279"/>
    </source>
</evidence>
<proteinExistence type="predicted"/>
<dbReference type="HOGENOM" id="CLU_994560_0_0_1"/>
<dbReference type="EMBL" id="KN837295">
    <property type="protein sequence ID" value="KIJ28901.1"/>
    <property type="molecule type" value="Genomic_DNA"/>
</dbReference>
<keyword evidence="5" id="KW-1185">Reference proteome</keyword>
<keyword evidence="2" id="KW-1133">Transmembrane helix</keyword>
<feature type="region of interest" description="Disordered" evidence="1">
    <location>
        <begin position="110"/>
        <end position="129"/>
    </location>
</feature>
<evidence type="ECO:0000256" key="1">
    <source>
        <dbReference type="SAM" id="MobiDB-lite"/>
    </source>
</evidence>
<feature type="region of interest" description="Disordered" evidence="1">
    <location>
        <begin position="212"/>
        <end position="280"/>
    </location>
</feature>
<dbReference type="Proteomes" id="UP000054279">
    <property type="component" value="Unassembled WGS sequence"/>
</dbReference>
<feature type="region of interest" description="Disordered" evidence="1">
    <location>
        <begin position="166"/>
        <end position="200"/>
    </location>
</feature>
<accession>A0A0C9UUC1</accession>
<feature type="chain" id="PRO_5002204390" evidence="3">
    <location>
        <begin position="20"/>
        <end position="280"/>
    </location>
</feature>
<reference evidence="4 5" key="1">
    <citation type="submission" date="2014-06" db="EMBL/GenBank/DDBJ databases">
        <title>Evolutionary Origins and Diversification of the Mycorrhizal Mutualists.</title>
        <authorList>
            <consortium name="DOE Joint Genome Institute"/>
            <consortium name="Mycorrhizal Genomics Consortium"/>
            <person name="Kohler A."/>
            <person name="Kuo A."/>
            <person name="Nagy L.G."/>
            <person name="Floudas D."/>
            <person name="Copeland A."/>
            <person name="Barry K.W."/>
            <person name="Cichocki N."/>
            <person name="Veneault-Fourrey C."/>
            <person name="LaButti K."/>
            <person name="Lindquist E.A."/>
            <person name="Lipzen A."/>
            <person name="Lundell T."/>
            <person name="Morin E."/>
            <person name="Murat C."/>
            <person name="Riley R."/>
            <person name="Ohm R."/>
            <person name="Sun H."/>
            <person name="Tunlid A."/>
            <person name="Henrissat B."/>
            <person name="Grigoriev I.V."/>
            <person name="Hibbett D.S."/>
            <person name="Martin F."/>
        </authorList>
    </citation>
    <scope>NUCLEOTIDE SEQUENCE [LARGE SCALE GENOMIC DNA]</scope>
    <source>
        <strain evidence="4 5">SS14</strain>
    </source>
</reference>